<proteinExistence type="predicted"/>
<evidence type="ECO:0000256" key="6">
    <source>
        <dbReference type="ARBA" id="ARBA00023014"/>
    </source>
</evidence>
<evidence type="ECO:0000313" key="10">
    <source>
        <dbReference type="Proteomes" id="UP000768567"/>
    </source>
</evidence>
<dbReference type="Gene3D" id="3.90.480.10">
    <property type="entry name" value="Sulfite Reductase Hemoprotein,Domain 2"/>
    <property type="match status" value="1"/>
</dbReference>
<keyword evidence="6" id="KW-0411">Iron-sulfur</keyword>
<organism evidence="9 10">
    <name type="scientific">Gemmiger gallinarum</name>
    <dbReference type="NCBI Taxonomy" id="2779354"/>
    <lineage>
        <taxon>Bacteria</taxon>
        <taxon>Bacillati</taxon>
        <taxon>Bacillota</taxon>
        <taxon>Clostridia</taxon>
        <taxon>Eubacteriales</taxon>
        <taxon>Gemmiger</taxon>
    </lineage>
</organism>
<dbReference type="SUPFAM" id="SSF55124">
    <property type="entry name" value="Nitrite/Sulfite reductase N-terminal domain-like"/>
    <property type="match status" value="1"/>
</dbReference>
<keyword evidence="10" id="KW-1185">Reference proteome</keyword>
<accession>A0ABR9R641</accession>
<dbReference type="Gene3D" id="3.30.413.10">
    <property type="entry name" value="Sulfite Reductase Hemoprotein, domain 1"/>
    <property type="match status" value="2"/>
</dbReference>
<evidence type="ECO:0000259" key="8">
    <source>
        <dbReference type="Pfam" id="PF03460"/>
    </source>
</evidence>
<keyword evidence="3" id="KW-0479">Metal-binding</keyword>
<dbReference type="PANTHER" id="PTHR32439">
    <property type="entry name" value="FERREDOXIN--NITRITE REDUCTASE, CHLOROPLASTIC"/>
    <property type="match status" value="1"/>
</dbReference>
<dbReference type="InterPro" id="IPR051329">
    <property type="entry name" value="NIR_SIR_4Fe-4S"/>
</dbReference>
<dbReference type="Pfam" id="PF03460">
    <property type="entry name" value="NIR_SIR_ferr"/>
    <property type="match status" value="1"/>
</dbReference>
<dbReference type="SUPFAM" id="SSF56014">
    <property type="entry name" value="Nitrite and sulphite reductase 4Fe-4S domain-like"/>
    <property type="match status" value="2"/>
</dbReference>
<dbReference type="InterPro" id="IPR006067">
    <property type="entry name" value="NO2/SO3_Rdtase_4Fe4S_dom"/>
</dbReference>
<name>A0ABR9R641_9FIRM</name>
<dbReference type="RefSeq" id="WP_193502890.1">
    <property type="nucleotide sequence ID" value="NZ_JADCKC010000003.1"/>
</dbReference>
<evidence type="ECO:0000256" key="3">
    <source>
        <dbReference type="ARBA" id="ARBA00022723"/>
    </source>
</evidence>
<reference evidence="9 10" key="1">
    <citation type="submission" date="2020-10" db="EMBL/GenBank/DDBJ databases">
        <title>ChiBAC.</title>
        <authorList>
            <person name="Zenner C."/>
            <person name="Hitch T.C.A."/>
            <person name="Clavel T."/>
        </authorList>
    </citation>
    <scope>NUCLEOTIDE SEQUENCE [LARGE SCALE GENOMIC DNA]</scope>
    <source>
        <strain evidence="9 10">DSM 109015</strain>
    </source>
</reference>
<dbReference type="PANTHER" id="PTHR32439:SF9">
    <property type="entry name" value="BLR3264 PROTEIN"/>
    <property type="match status" value="1"/>
</dbReference>
<evidence type="ECO:0000256" key="5">
    <source>
        <dbReference type="ARBA" id="ARBA00023004"/>
    </source>
</evidence>
<evidence type="ECO:0000256" key="1">
    <source>
        <dbReference type="ARBA" id="ARBA00022485"/>
    </source>
</evidence>
<feature type="domain" description="Nitrite/Sulfite reductase ferredoxin-like" evidence="8">
    <location>
        <begin position="46"/>
        <end position="110"/>
    </location>
</feature>
<feature type="domain" description="Nitrite/sulphite reductase 4Fe-4S" evidence="7">
    <location>
        <begin position="122"/>
        <end position="262"/>
    </location>
</feature>
<sequence>MAVPQKIDPQSWKEDLAAFRQKTEEFYAGNMDKMAYKGFSGLYGSYAQRGGKANMLRLRMTAGRVTPEKLAFTADAVRRHQVSRLHFTTCQTIQLHDLQPDAVFDIMEKALDAGIVTLGGGGDYPRNVMCSPLAGVEEGEYFDVLPWAEAAGDYLMHFIKAEKMPRKLKVGFSSTAANIPHATYRDLGFVARADGKFDVYSAGGLGNNPRFGVKVAQGIDPEKILYYIKAMWLTFRAYGNYDNRARARTRYMQDALGGPEAYAAAYNAKLEEVFASGEDLTLTGIAPAPPTKAGDGSAAPESPRVIPQKQPGLYAVAWHPVGGQPAPQVFCQVADAVCAMNGAEMRLAPDETAYLINLTGAEAARLLELTSGDTAASLFETSVSCIGASICQVGVRDSQALLAACVAAVREANLPDGALPQIHISGCPSSCGTHQTGMLGFRGAAKVIDRKPQSAFTLYVGGCDRQGSERMGRELGVVLEKDIPAFLVELGRTVAASGSSFAEWYAKDASAFDRVAVKYLA</sequence>
<dbReference type="InterPro" id="IPR036136">
    <property type="entry name" value="Nit/Sulf_reduc_fer-like_dom_sf"/>
</dbReference>
<evidence type="ECO:0000313" key="9">
    <source>
        <dbReference type="EMBL" id="MBE5038609.1"/>
    </source>
</evidence>
<keyword evidence="1" id="KW-0004">4Fe-4S</keyword>
<evidence type="ECO:0000256" key="4">
    <source>
        <dbReference type="ARBA" id="ARBA00023002"/>
    </source>
</evidence>
<keyword evidence="4" id="KW-0560">Oxidoreductase</keyword>
<dbReference type="Proteomes" id="UP000768567">
    <property type="component" value="Unassembled WGS sequence"/>
</dbReference>
<evidence type="ECO:0000256" key="2">
    <source>
        <dbReference type="ARBA" id="ARBA00022617"/>
    </source>
</evidence>
<dbReference type="InterPro" id="IPR045854">
    <property type="entry name" value="NO2/SO3_Rdtase_4Fe4S_sf"/>
</dbReference>
<dbReference type="EMBL" id="JADCKC010000003">
    <property type="protein sequence ID" value="MBE5038609.1"/>
    <property type="molecule type" value="Genomic_DNA"/>
</dbReference>
<keyword evidence="5" id="KW-0408">Iron</keyword>
<dbReference type="Pfam" id="PF01077">
    <property type="entry name" value="NIR_SIR"/>
    <property type="match status" value="1"/>
</dbReference>
<gene>
    <name evidence="9" type="ORF">INF35_12495</name>
</gene>
<evidence type="ECO:0000259" key="7">
    <source>
        <dbReference type="Pfam" id="PF01077"/>
    </source>
</evidence>
<protein>
    <submittedName>
        <fullName evidence="9">Nitrite/sulfite reductase</fullName>
    </submittedName>
</protein>
<keyword evidence="2" id="KW-0349">Heme</keyword>
<dbReference type="InterPro" id="IPR005117">
    <property type="entry name" value="NiRdtase/SiRdtase_haem-b_fer"/>
</dbReference>
<comment type="caution">
    <text evidence="9">The sequence shown here is derived from an EMBL/GenBank/DDBJ whole genome shotgun (WGS) entry which is preliminary data.</text>
</comment>